<evidence type="ECO:0000313" key="3">
    <source>
        <dbReference type="Proteomes" id="UP000183442"/>
    </source>
</evidence>
<reference evidence="3" key="1">
    <citation type="submission" date="2016-10" db="EMBL/GenBank/DDBJ databases">
        <authorList>
            <person name="Varghese N."/>
        </authorList>
    </citation>
    <scope>NUCLEOTIDE SEQUENCE [LARGE SCALE GENOMIC DNA]</scope>
    <source>
        <strain evidence="3">DSM 16632</strain>
    </source>
</reference>
<sequence>MKYLKSDIIIHYLNMNNIILDSNKIHFYIVFNIVFYMKSIVYAIIYIRYMAIYVNEKIIKLSY</sequence>
<evidence type="ECO:0000256" key="1">
    <source>
        <dbReference type="SAM" id="Phobius"/>
    </source>
</evidence>
<proteinExistence type="predicted"/>
<protein>
    <submittedName>
        <fullName evidence="2">Uncharacterized protein</fullName>
    </submittedName>
</protein>
<name>A0A1I4K0S9_METOL</name>
<dbReference type="Proteomes" id="UP000183442">
    <property type="component" value="Unassembled WGS sequence"/>
</dbReference>
<gene>
    <name evidence="2" type="ORF">SAMN02910297_01607</name>
</gene>
<evidence type="ECO:0000313" key="2">
    <source>
        <dbReference type="EMBL" id="SFL72388.1"/>
    </source>
</evidence>
<accession>A0A1I4K0S9</accession>
<keyword evidence="1" id="KW-1133">Transmembrane helix</keyword>
<feature type="transmembrane region" description="Helical" evidence="1">
    <location>
        <begin position="25"/>
        <end position="47"/>
    </location>
</feature>
<keyword evidence="1" id="KW-0812">Transmembrane</keyword>
<organism evidence="2 3">
    <name type="scientific">Methanobrevibacter olleyae</name>
    <dbReference type="NCBI Taxonomy" id="294671"/>
    <lineage>
        <taxon>Archaea</taxon>
        <taxon>Methanobacteriati</taxon>
        <taxon>Methanobacteriota</taxon>
        <taxon>Methanomada group</taxon>
        <taxon>Methanobacteria</taxon>
        <taxon>Methanobacteriales</taxon>
        <taxon>Methanobacteriaceae</taxon>
        <taxon>Methanobrevibacter</taxon>
    </lineage>
</organism>
<keyword evidence="1" id="KW-0472">Membrane</keyword>
<dbReference type="EMBL" id="FOTL01000031">
    <property type="protein sequence ID" value="SFL72388.1"/>
    <property type="molecule type" value="Genomic_DNA"/>
</dbReference>
<dbReference type="AlphaFoldDB" id="A0A1I4K0S9"/>